<dbReference type="Pfam" id="PF01479">
    <property type="entry name" value="S4"/>
    <property type="match status" value="1"/>
</dbReference>
<proteinExistence type="predicted"/>
<dbReference type="InterPro" id="IPR048443">
    <property type="entry name" value="RqcP2_N"/>
</dbReference>
<dbReference type="InterPro" id="IPR012677">
    <property type="entry name" value="Nucleotide-bd_a/b_plait_sf"/>
</dbReference>
<dbReference type="PROSITE" id="PS50889">
    <property type="entry name" value="S4"/>
    <property type="match status" value="1"/>
</dbReference>
<keyword evidence="4" id="KW-1185">Reference proteome</keyword>
<dbReference type="InterPro" id="IPR040591">
    <property type="entry name" value="RqcP2_RBD"/>
</dbReference>
<dbReference type="InterPro" id="IPR002942">
    <property type="entry name" value="S4_RNA-bd"/>
</dbReference>
<dbReference type="Pfam" id="PF17774">
    <property type="entry name" value="YlmH_RBD"/>
    <property type="match status" value="1"/>
</dbReference>
<comment type="caution">
    <text evidence="3">The sequence shown here is derived from an EMBL/GenBank/DDBJ whole genome shotgun (WGS) entry which is preliminary data.</text>
</comment>
<dbReference type="SMART" id="SM00363">
    <property type="entry name" value="S4"/>
    <property type="match status" value="1"/>
</dbReference>
<protein>
    <submittedName>
        <fullName evidence="3">RNA-binding protein</fullName>
    </submittedName>
</protein>
<dbReference type="Gene3D" id="3.30.70.330">
    <property type="match status" value="1"/>
</dbReference>
<evidence type="ECO:0000313" key="4">
    <source>
        <dbReference type="Proteomes" id="UP000434639"/>
    </source>
</evidence>
<evidence type="ECO:0000313" key="3">
    <source>
        <dbReference type="EMBL" id="MTH52654.1"/>
    </source>
</evidence>
<dbReference type="CDD" id="cd00165">
    <property type="entry name" value="S4"/>
    <property type="match status" value="1"/>
</dbReference>
<organism evidence="3 4">
    <name type="scientific">Metabacillus mangrovi</name>
    <dbReference type="NCBI Taxonomy" id="1491830"/>
    <lineage>
        <taxon>Bacteria</taxon>
        <taxon>Bacillati</taxon>
        <taxon>Bacillota</taxon>
        <taxon>Bacilli</taxon>
        <taxon>Bacillales</taxon>
        <taxon>Bacillaceae</taxon>
        <taxon>Metabacillus</taxon>
    </lineage>
</organism>
<dbReference type="SUPFAM" id="SSF55174">
    <property type="entry name" value="Alpha-L RNA-binding motif"/>
    <property type="match status" value="1"/>
</dbReference>
<dbReference type="Pfam" id="PF21278">
    <property type="entry name" value="YlmH_1st"/>
    <property type="match status" value="1"/>
</dbReference>
<name>A0A7X2S2V9_9BACI</name>
<reference evidence="3 4" key="1">
    <citation type="journal article" date="2017" name="Int. J. Syst. Evol. Microbiol.">
        <title>Bacillus mangrovi sp. nov., isolated from a sediment sample from a mangrove forest.</title>
        <authorList>
            <person name="Gupta V."/>
            <person name="Singh P.K."/>
            <person name="Korpole S."/>
            <person name="Tanuku N.R.S."/>
            <person name="Pinnaka A.K."/>
        </authorList>
    </citation>
    <scope>NUCLEOTIDE SEQUENCE [LARGE SCALE GENOMIC DNA]</scope>
    <source>
        <strain evidence="3 4">KCTC 33872</strain>
    </source>
</reference>
<dbReference type="Proteomes" id="UP000434639">
    <property type="component" value="Unassembled WGS sequence"/>
</dbReference>
<sequence>MTDLYQHFREEERGFIEKVLEWKEFAETSYSPRLTDFLDPREQEILRSVIGEQKEVRAAFHGGAEHAERKRALIYPDYMKPEAEDFSLSVFKVVYPSKFVTIEHRHVLGSLMSIGLKRAKYGDILIENGGIQIVAAAEMDDFLRLQLTEIGKTKVELEQISLAEVYEKVEEWNEFSATVSSLRLDAVLSAIYQLSRPKVLPLIQAGHVKVNWRIAEQGSMECREGDVLSVRGYGRSKISGINGRTKKDKLRLTYGRQK</sequence>
<dbReference type="OrthoDB" id="9812787at2"/>
<gene>
    <name evidence="3" type="ORF">GKZ89_04475</name>
</gene>
<dbReference type="Gene3D" id="3.30.1370.160">
    <property type="match status" value="1"/>
</dbReference>
<evidence type="ECO:0000259" key="2">
    <source>
        <dbReference type="SMART" id="SM00363"/>
    </source>
</evidence>
<dbReference type="PANTHER" id="PTHR13633">
    <property type="entry name" value="MITOCHONDRIAL TRANSCRIPTION RESCUE FACTOR 1"/>
    <property type="match status" value="1"/>
</dbReference>
<dbReference type="InterPro" id="IPR036986">
    <property type="entry name" value="S4_RNA-bd_sf"/>
</dbReference>
<dbReference type="Gene3D" id="3.10.290.10">
    <property type="entry name" value="RNA-binding S4 domain"/>
    <property type="match status" value="1"/>
</dbReference>
<evidence type="ECO:0000256" key="1">
    <source>
        <dbReference type="PROSITE-ProRule" id="PRU00182"/>
    </source>
</evidence>
<dbReference type="PANTHER" id="PTHR13633:SF3">
    <property type="entry name" value="MITOCHONDRIAL TRANSCRIPTION RESCUE FACTOR 1"/>
    <property type="match status" value="1"/>
</dbReference>
<dbReference type="GO" id="GO:0003723">
    <property type="term" value="F:RNA binding"/>
    <property type="evidence" value="ECO:0007669"/>
    <property type="project" value="UniProtKB-KW"/>
</dbReference>
<keyword evidence="1" id="KW-0694">RNA-binding</keyword>
<dbReference type="AlphaFoldDB" id="A0A7X2S2V9"/>
<feature type="domain" description="RNA-binding S4" evidence="2">
    <location>
        <begin position="182"/>
        <end position="251"/>
    </location>
</feature>
<accession>A0A7X2S2V9</accession>
<dbReference type="EMBL" id="WMIB01000002">
    <property type="protein sequence ID" value="MTH52654.1"/>
    <property type="molecule type" value="Genomic_DNA"/>
</dbReference>